<name>A0AA96LQC2_9BACL</name>
<evidence type="ECO:0000313" key="1">
    <source>
        <dbReference type="EMBL" id="WNR45346.1"/>
    </source>
</evidence>
<dbReference type="EMBL" id="CP130319">
    <property type="protein sequence ID" value="WNR45346.1"/>
    <property type="molecule type" value="Genomic_DNA"/>
</dbReference>
<dbReference type="Proteomes" id="UP001304650">
    <property type="component" value="Chromosome"/>
</dbReference>
<dbReference type="KEGG" id="proo:MJB10_04195"/>
<proteinExistence type="predicted"/>
<dbReference type="RefSeq" id="WP_314802016.1">
    <property type="nucleotide sequence ID" value="NZ_CP130319.1"/>
</dbReference>
<protein>
    <submittedName>
        <fullName evidence="1">Uncharacterized protein</fullName>
    </submittedName>
</protein>
<accession>A0AA96LQC2</accession>
<dbReference type="InterPro" id="IPR058968">
    <property type="entry name" value="YoqH-like"/>
</dbReference>
<dbReference type="AlphaFoldDB" id="A0AA96LQC2"/>
<dbReference type="Pfam" id="PF26349">
    <property type="entry name" value="YoqH"/>
    <property type="match status" value="1"/>
</dbReference>
<sequence length="148" mass="15962">MKQTVVVLFLLGSVLISPKHGQADVPMPCSTVLEAINEVYPNAKGAALVYKVKLTPSFPRTSLSIHANHLPPPTSLGAYDGFEGFAFIPNEISWRFRLYPTPIEGGPWSGKVDDITAELSSAQIEVRLSNSQTGVLGPAVLRSSRACR</sequence>
<organism evidence="1 2">
    <name type="scientific">Paenibacillus roseopurpureus</name>
    <dbReference type="NCBI Taxonomy" id="2918901"/>
    <lineage>
        <taxon>Bacteria</taxon>
        <taxon>Bacillati</taxon>
        <taxon>Bacillota</taxon>
        <taxon>Bacilli</taxon>
        <taxon>Bacillales</taxon>
        <taxon>Paenibacillaceae</taxon>
        <taxon>Paenibacillus</taxon>
    </lineage>
</organism>
<reference evidence="1" key="1">
    <citation type="submission" date="2022-02" db="EMBL/GenBank/DDBJ databases">
        <title>Paenibacillus sp. MBLB1832 Whole Genome Shotgun Sequencing.</title>
        <authorList>
            <person name="Hwang C.Y."/>
            <person name="Cho E.-S."/>
            <person name="Seo M.-J."/>
        </authorList>
    </citation>
    <scope>NUCLEOTIDE SEQUENCE</scope>
    <source>
        <strain evidence="1">MBLB1832</strain>
    </source>
</reference>
<evidence type="ECO:0000313" key="2">
    <source>
        <dbReference type="Proteomes" id="UP001304650"/>
    </source>
</evidence>
<gene>
    <name evidence="1" type="ORF">MJB10_04195</name>
</gene>
<keyword evidence="2" id="KW-1185">Reference proteome</keyword>